<dbReference type="PROSITE" id="PS50151">
    <property type="entry name" value="UVR"/>
    <property type="match status" value="1"/>
</dbReference>
<feature type="domain" description="UVR" evidence="1">
    <location>
        <begin position="8"/>
        <end position="43"/>
    </location>
</feature>
<name>A0A2H0VIE8_9BACT</name>
<dbReference type="Pfam" id="PF02151">
    <property type="entry name" value="UVR"/>
    <property type="match status" value="1"/>
</dbReference>
<dbReference type="Gene3D" id="4.10.860.10">
    <property type="entry name" value="UVR domain"/>
    <property type="match status" value="1"/>
</dbReference>
<proteinExistence type="predicted"/>
<dbReference type="InterPro" id="IPR036876">
    <property type="entry name" value="UVR_dom_sf"/>
</dbReference>
<evidence type="ECO:0000313" key="3">
    <source>
        <dbReference type="Proteomes" id="UP000230796"/>
    </source>
</evidence>
<dbReference type="Proteomes" id="UP000230796">
    <property type="component" value="Unassembled WGS sequence"/>
</dbReference>
<dbReference type="AlphaFoldDB" id="A0A2H0VIE8"/>
<evidence type="ECO:0000259" key="1">
    <source>
        <dbReference type="PROSITE" id="PS50151"/>
    </source>
</evidence>
<protein>
    <recommendedName>
        <fullName evidence="1">UVR domain-containing protein</fullName>
    </recommendedName>
</protein>
<evidence type="ECO:0000313" key="2">
    <source>
        <dbReference type="EMBL" id="PIR98877.1"/>
    </source>
</evidence>
<sequence length="56" mass="6506">DLYLRNPKKVIKEKRQQMEDAVSILDFETAAIIRDEIAYLEGEVSGKIKKKKKTLL</sequence>
<comment type="caution">
    <text evidence="2">The sequence shown here is derived from an EMBL/GenBank/DDBJ whole genome shotgun (WGS) entry which is preliminary data.</text>
</comment>
<dbReference type="EMBL" id="PFAF01000047">
    <property type="protein sequence ID" value="PIR98877.1"/>
    <property type="molecule type" value="Genomic_DNA"/>
</dbReference>
<feature type="non-terminal residue" evidence="2">
    <location>
        <position position="1"/>
    </location>
</feature>
<reference evidence="3" key="1">
    <citation type="submission" date="2017-09" db="EMBL/GenBank/DDBJ databases">
        <title>Depth-based differentiation of microbial function through sediment-hosted aquifers and enrichment of novel symbionts in the deep terrestrial subsurface.</title>
        <authorList>
            <person name="Probst A.J."/>
            <person name="Ladd B."/>
            <person name="Jarett J.K."/>
            <person name="Geller-Mcgrath D.E."/>
            <person name="Sieber C.M.K."/>
            <person name="Emerson J.B."/>
            <person name="Anantharaman K."/>
            <person name="Thomas B.C."/>
            <person name="Malmstrom R."/>
            <person name="Stieglmeier M."/>
            <person name="Klingl A."/>
            <person name="Woyke T."/>
            <person name="Ryan C.M."/>
            <person name="Banfield J.F."/>
        </authorList>
    </citation>
    <scope>NUCLEOTIDE SEQUENCE [LARGE SCALE GENOMIC DNA]</scope>
</reference>
<organism evidence="2 3">
    <name type="scientific">Candidatus Collierbacteria bacterium CG10_big_fil_rev_8_21_14_0_10_44_9</name>
    <dbReference type="NCBI Taxonomy" id="1974535"/>
    <lineage>
        <taxon>Bacteria</taxon>
        <taxon>Candidatus Collieribacteriota</taxon>
    </lineage>
</organism>
<gene>
    <name evidence="2" type="ORF">COT87_02450</name>
</gene>
<dbReference type="SUPFAM" id="SSF46600">
    <property type="entry name" value="C-terminal UvrC-binding domain of UvrB"/>
    <property type="match status" value="1"/>
</dbReference>
<accession>A0A2H0VIE8</accession>
<dbReference type="InterPro" id="IPR001943">
    <property type="entry name" value="UVR_dom"/>
</dbReference>